<feature type="domain" description="DUF4328" evidence="2">
    <location>
        <begin position="35"/>
        <end position="194"/>
    </location>
</feature>
<feature type="transmembrane region" description="Helical" evidence="1">
    <location>
        <begin position="88"/>
        <end position="107"/>
    </location>
</feature>
<sequence>MLAVDSLVYVIASVVDVQRVVLIDRFLADSDAVPIRDLQANDVRYLISGLVESVAFAATAVMFLIWLFQARANAEILSPWPHRHAKPWLIFGWVVPIVNFVFPKQIVDDIWTSSKPGAVEESAHFTTARRSGLVWAWWLAWLVTGLLATVGRRTYANAEEMPAIRNAAVFDIVGNVLSIATAALAIAIVMTITRFQEDRREAAAWGWMHAA</sequence>
<dbReference type="EMBL" id="BOOF01000010">
    <property type="protein sequence ID" value="GIH61471.1"/>
    <property type="molecule type" value="Genomic_DNA"/>
</dbReference>
<name>A0ABQ4GJ92_9ACTN</name>
<keyword evidence="1" id="KW-0812">Transmembrane</keyword>
<evidence type="ECO:0000256" key="1">
    <source>
        <dbReference type="SAM" id="Phobius"/>
    </source>
</evidence>
<organism evidence="3 4">
    <name type="scientific">Microbispora siamensis</name>
    <dbReference type="NCBI Taxonomy" id="564413"/>
    <lineage>
        <taxon>Bacteria</taxon>
        <taxon>Bacillati</taxon>
        <taxon>Actinomycetota</taxon>
        <taxon>Actinomycetes</taxon>
        <taxon>Streptosporangiales</taxon>
        <taxon>Streptosporangiaceae</taxon>
        <taxon>Microbispora</taxon>
    </lineage>
</organism>
<feature type="transmembrane region" description="Helical" evidence="1">
    <location>
        <begin position="45"/>
        <end position="68"/>
    </location>
</feature>
<dbReference type="Pfam" id="PF14219">
    <property type="entry name" value="DUF4328"/>
    <property type="match status" value="1"/>
</dbReference>
<gene>
    <name evidence="3" type="ORF">Msi02_22880</name>
</gene>
<evidence type="ECO:0000313" key="3">
    <source>
        <dbReference type="EMBL" id="GIH61471.1"/>
    </source>
</evidence>
<proteinExistence type="predicted"/>
<feature type="transmembrane region" description="Helical" evidence="1">
    <location>
        <begin position="132"/>
        <end position="152"/>
    </location>
</feature>
<keyword evidence="4" id="KW-1185">Reference proteome</keyword>
<protein>
    <recommendedName>
        <fullName evidence="2">DUF4328 domain-containing protein</fullName>
    </recommendedName>
</protein>
<evidence type="ECO:0000259" key="2">
    <source>
        <dbReference type="Pfam" id="PF14219"/>
    </source>
</evidence>
<reference evidence="3 4" key="1">
    <citation type="submission" date="2021-01" db="EMBL/GenBank/DDBJ databases">
        <title>Whole genome shotgun sequence of Microbispora siamensis NBRC 104113.</title>
        <authorList>
            <person name="Komaki H."/>
            <person name="Tamura T."/>
        </authorList>
    </citation>
    <scope>NUCLEOTIDE SEQUENCE [LARGE SCALE GENOMIC DNA]</scope>
    <source>
        <strain evidence="3 4">NBRC 104113</strain>
    </source>
</reference>
<accession>A0ABQ4GJ92</accession>
<dbReference type="Proteomes" id="UP000660454">
    <property type="component" value="Unassembled WGS sequence"/>
</dbReference>
<keyword evidence="1" id="KW-0472">Membrane</keyword>
<dbReference type="InterPro" id="IPR025565">
    <property type="entry name" value="DUF4328"/>
</dbReference>
<comment type="caution">
    <text evidence="3">The sequence shown here is derived from an EMBL/GenBank/DDBJ whole genome shotgun (WGS) entry which is preliminary data.</text>
</comment>
<feature type="transmembrane region" description="Helical" evidence="1">
    <location>
        <begin position="172"/>
        <end position="192"/>
    </location>
</feature>
<keyword evidence="1" id="KW-1133">Transmembrane helix</keyword>
<evidence type="ECO:0000313" key="4">
    <source>
        <dbReference type="Proteomes" id="UP000660454"/>
    </source>
</evidence>